<comment type="caution">
    <text evidence="2">The sequence shown here is derived from an EMBL/GenBank/DDBJ whole genome shotgun (WGS) entry which is preliminary data.</text>
</comment>
<organism evidence="2 3">
    <name type="scientific">Rhizophagus irregularis</name>
    <dbReference type="NCBI Taxonomy" id="588596"/>
    <lineage>
        <taxon>Eukaryota</taxon>
        <taxon>Fungi</taxon>
        <taxon>Fungi incertae sedis</taxon>
        <taxon>Mucoromycota</taxon>
        <taxon>Glomeromycotina</taxon>
        <taxon>Glomeromycetes</taxon>
        <taxon>Glomerales</taxon>
        <taxon>Glomeraceae</taxon>
        <taxon>Rhizophagus</taxon>
    </lineage>
</organism>
<name>A0A2I1GWI4_9GLOM</name>
<keyword evidence="3" id="KW-1185">Reference proteome</keyword>
<dbReference type="VEuPathDB" id="FungiDB:RhiirFUN_025930"/>
<gene>
    <name evidence="2" type="ORF">RhiirA4_446629</name>
</gene>
<accession>A0A2I1GWI4</accession>
<dbReference type="EMBL" id="LLXI01000951">
    <property type="protein sequence ID" value="PKY50990.1"/>
    <property type="molecule type" value="Genomic_DNA"/>
</dbReference>
<dbReference type="VEuPathDB" id="FungiDB:RhiirA1_530269"/>
<dbReference type="VEuPathDB" id="FungiDB:FUN_022115"/>
<proteinExistence type="predicted"/>
<sequence>MTEQNNEWLKNRNKIIDEILEPVVGKTKEAVLKLQECGIYLTEKQVHDRPPPNQNGTASNEIGDGDGGVNNEIGTYIDQKTYPINTLVAPFNPEAVLPPFDYFLNKQNYIKFPIMEPKPNNSSTAYDEAVKLRFIPKAGTETHSDQNGSY</sequence>
<protein>
    <submittedName>
        <fullName evidence="2">Uncharacterized protein</fullName>
    </submittedName>
</protein>
<feature type="region of interest" description="Disordered" evidence="1">
    <location>
        <begin position="44"/>
        <end position="71"/>
    </location>
</feature>
<reference evidence="2 3" key="1">
    <citation type="submission" date="2015-10" db="EMBL/GenBank/DDBJ databases">
        <title>Genome analyses suggest a sexual origin of heterokaryosis in a supposedly ancient asexual fungus.</title>
        <authorList>
            <person name="Ropars J."/>
            <person name="Sedzielewska K."/>
            <person name="Noel J."/>
            <person name="Charron P."/>
            <person name="Farinelli L."/>
            <person name="Marton T."/>
            <person name="Kruger M."/>
            <person name="Pelin A."/>
            <person name="Brachmann A."/>
            <person name="Corradi N."/>
        </authorList>
    </citation>
    <scope>NUCLEOTIDE SEQUENCE [LARGE SCALE GENOMIC DNA]</scope>
    <source>
        <strain evidence="2 3">A4</strain>
    </source>
</reference>
<evidence type="ECO:0000256" key="1">
    <source>
        <dbReference type="SAM" id="MobiDB-lite"/>
    </source>
</evidence>
<dbReference type="AlphaFoldDB" id="A0A2I1GWI4"/>
<dbReference type="Proteomes" id="UP000234323">
    <property type="component" value="Unassembled WGS sequence"/>
</dbReference>
<evidence type="ECO:0000313" key="3">
    <source>
        <dbReference type="Proteomes" id="UP000234323"/>
    </source>
</evidence>
<evidence type="ECO:0000313" key="2">
    <source>
        <dbReference type="EMBL" id="PKY50990.1"/>
    </source>
</evidence>